<proteinExistence type="predicted"/>
<dbReference type="Proteomes" id="UP001497480">
    <property type="component" value="Unassembled WGS sequence"/>
</dbReference>
<dbReference type="PANTHER" id="PTHR35510">
    <property type="entry name" value="DBH-LIKE MONOOXYGENASE"/>
    <property type="match status" value="1"/>
</dbReference>
<dbReference type="EMBL" id="CAXHTB010000009">
    <property type="protein sequence ID" value="CAL0312549.1"/>
    <property type="molecule type" value="Genomic_DNA"/>
</dbReference>
<accession>A0AAV1WT03</accession>
<protein>
    <submittedName>
        <fullName evidence="1">Uncharacterized protein</fullName>
    </submittedName>
</protein>
<reference evidence="1 2" key="1">
    <citation type="submission" date="2024-03" db="EMBL/GenBank/DDBJ databases">
        <authorList>
            <person name="Martinez-Hernandez J."/>
        </authorList>
    </citation>
    <scope>NUCLEOTIDE SEQUENCE [LARGE SCALE GENOMIC DNA]</scope>
</reference>
<comment type="caution">
    <text evidence="1">The sequence shown here is derived from an EMBL/GenBank/DDBJ whole genome shotgun (WGS) entry which is preliminary data.</text>
</comment>
<name>A0AAV1WT03_LUPLU</name>
<gene>
    <name evidence="1" type="ORF">LLUT_LOCUS13609</name>
</gene>
<dbReference type="PANTHER" id="PTHR35510:SF1">
    <property type="entry name" value="DBH-LIKE MONOOXYGENASE"/>
    <property type="match status" value="1"/>
</dbReference>
<keyword evidence="2" id="KW-1185">Reference proteome</keyword>
<organism evidence="1 2">
    <name type="scientific">Lupinus luteus</name>
    <name type="common">European yellow lupine</name>
    <dbReference type="NCBI Taxonomy" id="3873"/>
    <lineage>
        <taxon>Eukaryota</taxon>
        <taxon>Viridiplantae</taxon>
        <taxon>Streptophyta</taxon>
        <taxon>Embryophyta</taxon>
        <taxon>Tracheophyta</taxon>
        <taxon>Spermatophyta</taxon>
        <taxon>Magnoliopsida</taxon>
        <taxon>eudicotyledons</taxon>
        <taxon>Gunneridae</taxon>
        <taxon>Pentapetalae</taxon>
        <taxon>rosids</taxon>
        <taxon>fabids</taxon>
        <taxon>Fabales</taxon>
        <taxon>Fabaceae</taxon>
        <taxon>Papilionoideae</taxon>
        <taxon>50 kb inversion clade</taxon>
        <taxon>genistoids sensu lato</taxon>
        <taxon>core genistoids</taxon>
        <taxon>Genisteae</taxon>
        <taxon>Lupinus</taxon>
    </lineage>
</organism>
<dbReference type="AlphaFoldDB" id="A0AAV1WT03"/>
<sequence>MAGSGMKRKDVLDKVSDDFSEFSLSSPPTKIRRLVRDVELCPIPEIEEEMESDEVANEERAIVVFNPLPSPSPFNFTVQSHIISPIKNNWSKQYDSDCDRLIRSEEKKKQCLALVPWVSSSSYNSHVDDSISNNTKTEEADGEIGDMDMDIEIEEQDMDSTANINSFPTSTIHPLSLHHGVSGITPEGFHQWQQQQQQQHCFFPQFPQNTSTPITWTR</sequence>
<evidence type="ECO:0000313" key="1">
    <source>
        <dbReference type="EMBL" id="CAL0312549.1"/>
    </source>
</evidence>
<evidence type="ECO:0000313" key="2">
    <source>
        <dbReference type="Proteomes" id="UP001497480"/>
    </source>
</evidence>